<protein>
    <submittedName>
        <fullName evidence="1">Uncharacterized protein</fullName>
    </submittedName>
</protein>
<sequence>MLTLNFGYGSSNAPPRTNLEYVKRNNRFRMSSSEMLFFVRYFSIVVGEIVLPDDKMRTLMDEKVWNLYLELRELVHLLTSVFVTESMLAQLDTVITEHYSLYIELFGYSKAKFHLLLHYV</sequence>
<dbReference type="Proteomes" id="UP001239111">
    <property type="component" value="Chromosome 1"/>
</dbReference>
<evidence type="ECO:0000313" key="2">
    <source>
        <dbReference type="Proteomes" id="UP001239111"/>
    </source>
</evidence>
<organism evidence="1 2">
    <name type="scientific">Eretmocerus hayati</name>
    <dbReference type="NCBI Taxonomy" id="131215"/>
    <lineage>
        <taxon>Eukaryota</taxon>
        <taxon>Metazoa</taxon>
        <taxon>Ecdysozoa</taxon>
        <taxon>Arthropoda</taxon>
        <taxon>Hexapoda</taxon>
        <taxon>Insecta</taxon>
        <taxon>Pterygota</taxon>
        <taxon>Neoptera</taxon>
        <taxon>Endopterygota</taxon>
        <taxon>Hymenoptera</taxon>
        <taxon>Apocrita</taxon>
        <taxon>Proctotrupomorpha</taxon>
        <taxon>Chalcidoidea</taxon>
        <taxon>Aphelinidae</taxon>
        <taxon>Aphelininae</taxon>
        <taxon>Eretmocerus</taxon>
    </lineage>
</organism>
<name>A0ACC2PNX0_9HYME</name>
<proteinExistence type="predicted"/>
<gene>
    <name evidence="1" type="ORF">QAD02_020606</name>
</gene>
<dbReference type="EMBL" id="CM056741">
    <property type="protein sequence ID" value="KAJ8684813.1"/>
    <property type="molecule type" value="Genomic_DNA"/>
</dbReference>
<evidence type="ECO:0000313" key="1">
    <source>
        <dbReference type="EMBL" id="KAJ8684813.1"/>
    </source>
</evidence>
<comment type="caution">
    <text evidence="1">The sequence shown here is derived from an EMBL/GenBank/DDBJ whole genome shotgun (WGS) entry which is preliminary data.</text>
</comment>
<reference evidence="1" key="1">
    <citation type="submission" date="2023-04" db="EMBL/GenBank/DDBJ databases">
        <title>A chromosome-level genome assembly of the parasitoid wasp Eretmocerus hayati.</title>
        <authorList>
            <person name="Zhong Y."/>
            <person name="Liu S."/>
            <person name="Liu Y."/>
        </authorList>
    </citation>
    <scope>NUCLEOTIDE SEQUENCE</scope>
    <source>
        <strain evidence="1">ZJU_SS_LIU_2023</strain>
    </source>
</reference>
<keyword evidence="2" id="KW-1185">Reference proteome</keyword>
<accession>A0ACC2PNX0</accession>